<reference evidence="2" key="1">
    <citation type="submission" date="2018-04" db="EMBL/GenBank/DDBJ databases">
        <authorList>
            <person name="Go L.Y."/>
            <person name="Mitchell J.A."/>
        </authorList>
    </citation>
    <scope>NUCLEOTIDE SEQUENCE</scope>
    <source>
        <strain evidence="2">WBAD</strain>
    </source>
</reference>
<name>A0A3B0JCG8_9RICK</name>
<gene>
    <name evidence="2" type="ORF">WBAD_0329</name>
</gene>
<evidence type="ECO:0000256" key="1">
    <source>
        <dbReference type="SAM" id="Phobius"/>
    </source>
</evidence>
<keyword evidence="1" id="KW-0812">Transmembrane</keyword>
<dbReference type="AlphaFoldDB" id="A0A3B0JCG8"/>
<proteinExistence type="predicted"/>
<dbReference type="EMBL" id="OUNE01000060">
    <property type="protein sequence ID" value="SPP32909.1"/>
    <property type="molecule type" value="Genomic_DNA"/>
</dbReference>
<accession>A0A3B0JCG8</accession>
<evidence type="ECO:0000313" key="2">
    <source>
        <dbReference type="EMBL" id="SPP32909.1"/>
    </source>
</evidence>
<feature type="transmembrane region" description="Helical" evidence="1">
    <location>
        <begin position="146"/>
        <end position="169"/>
    </location>
</feature>
<sequence length="192" mass="20904">MLSLYKNFKGYSRYGTVSTKIVRDNEVPQNSFYKSVHYIDSVVGPVKDAVFGVQSSQVCLGGRKNGSLGIICVTVLALTYVVLQPLYLTLAYLSYWPAKGLAKVIGESDFQEDLEGDTESLIDYSFMLSNKAWDLSGALAQFVNAVLSYAVSAVIWAAALVITPLTWAIDKVASKFSDARAEGVDGHLLGDR</sequence>
<feature type="transmembrane region" description="Helical" evidence="1">
    <location>
        <begin position="68"/>
        <end position="87"/>
    </location>
</feature>
<organism evidence="2">
    <name type="scientific">Wolbachia endosymbiont of Aleurodicus dispersus</name>
    <dbReference type="NCBI Taxonomy" id="1288877"/>
    <lineage>
        <taxon>Bacteria</taxon>
        <taxon>Pseudomonadati</taxon>
        <taxon>Pseudomonadota</taxon>
        <taxon>Alphaproteobacteria</taxon>
        <taxon>Rickettsiales</taxon>
        <taxon>Anaplasmataceae</taxon>
        <taxon>Wolbachieae</taxon>
        <taxon>Wolbachia</taxon>
    </lineage>
</organism>
<keyword evidence="1" id="KW-0472">Membrane</keyword>
<protein>
    <submittedName>
        <fullName evidence="2">Uncharacterized protein</fullName>
    </submittedName>
</protein>
<keyword evidence="1" id="KW-1133">Transmembrane helix</keyword>